<keyword evidence="5 8" id="KW-0694">RNA-binding</keyword>
<dbReference type="Proteomes" id="UP000554482">
    <property type="component" value="Unassembled WGS sequence"/>
</dbReference>
<organism evidence="14 15">
    <name type="scientific">Thalictrum thalictroides</name>
    <name type="common">Rue-anemone</name>
    <name type="synonym">Anemone thalictroides</name>
    <dbReference type="NCBI Taxonomy" id="46969"/>
    <lineage>
        <taxon>Eukaryota</taxon>
        <taxon>Viridiplantae</taxon>
        <taxon>Streptophyta</taxon>
        <taxon>Embryophyta</taxon>
        <taxon>Tracheophyta</taxon>
        <taxon>Spermatophyta</taxon>
        <taxon>Magnoliopsida</taxon>
        <taxon>Ranunculales</taxon>
        <taxon>Ranunculaceae</taxon>
        <taxon>Thalictroideae</taxon>
        <taxon>Thalictrum</taxon>
    </lineage>
</organism>
<dbReference type="InterPro" id="IPR058751">
    <property type="entry name" value="RDRP_helical"/>
</dbReference>
<evidence type="ECO:0000313" key="15">
    <source>
        <dbReference type="Proteomes" id="UP000554482"/>
    </source>
</evidence>
<evidence type="ECO:0000256" key="8">
    <source>
        <dbReference type="RuleBase" id="RU363098"/>
    </source>
</evidence>
<dbReference type="InterPro" id="IPR058763">
    <property type="entry name" value="RRM_RDR1/2-like"/>
</dbReference>
<feature type="domain" description="RDRP core" evidence="9">
    <location>
        <begin position="381"/>
        <end position="959"/>
    </location>
</feature>
<dbReference type="GO" id="GO:0030422">
    <property type="term" value="P:siRNA processing"/>
    <property type="evidence" value="ECO:0007669"/>
    <property type="project" value="TreeGrafter"/>
</dbReference>
<dbReference type="Pfam" id="PF05183">
    <property type="entry name" value="RdRP"/>
    <property type="match status" value="1"/>
</dbReference>
<dbReference type="InterPro" id="IPR057590">
    <property type="entry name" value="PH_RDR1/2-like"/>
</dbReference>
<sequence length="1133" mass="129347">RVELGYVDVMGRTIQVSGFPSNVTAQLVKEFLETRAGEDSVYALKIRNTKSKGPTQRAFAVVQFTTTKGAETISSYQRLCYGTSNLKVRNMERDIVPKPRVMMLSLDVSALHFGCQVSDENFKVFWTEVNAVVNFGFGLRKVEVLLSHEHIDYKLEFSYDSIWQIQLHRSRSLKAKILVIQVFAAPRVFEKLSCSSGGIYGDPDLNYFRDTPDDQWVRTTDFTSSSCIGQSSAICLELPHSSNLSSIRQNFHSYREDECQFLLESGSCFSRSLELVPIVGPPLGLELPYNILFKVNSLVQSACLSGPTLDVTFFRLVHPRFIPIAHIECALEKLYYLRECCYQPVKWLTEQYLKYNASKHLLRSPSLSLDDGLVYIRRAQVTPSKVYFCGPEVNVSNRVIRHYHKYIDNFIRVSFVDEDWEKMRATDLSPRTTKDEDKRHTTLYNRILSTLKNGIVIGDKKFDFLAFSSSQLRDNSAWMFASDDGITAASIREWMGDFHEIKNVAKYAARLGQSFSSSTETLTVPRHEIEIIDDVEIVRNGKKYVFSDGIGKISLEFAHRVAKKCGINGYTPSSFQIRYGGYKGVVAVDPGSIKKLSLRKSMSKYTSTNTKLDVLTWSKFQPCFLNRQIITLLSTLGVKDHIFEKKQKEAVDQLDMILTDPLKAQEILEVMSPGENVNVLKEMLMCGYKPDVEPYLSLMLQTFRALKLLELRKKTRIFLPNGRSLMGCLDETKTLEYGQVFVQVSRMGIERNHGDTPFTLNVNQSDRRRFIVEGKVIVAKNPCLHPGDVRVLQAVNVPDLHHMVDCVVFPQKGSRPHPNECSGSDLDGDIYFVSWDSELIPPRQVDPMDYTPEATVQLDHDVTIEEVQEYFTNYIVNDSLGIIANAHTAFADKERNMAESDACIKLARLFSIAVDFNKTGVPAVIPPDLYVKLYPDFMDKPDKPTYESQRVIGKLFRAVKDISPQKSCIESFTKDVARRTYDCDMEVDGFEDYIDDAHFYKGEYDYKLGNLMDYYGVKTESEILGGSIIKLSKSFDIRKDVEAIGLAVRSLKKEARAWFEKKSSKSGSEEDDIYAKASAWYHVTYHHDYWGCYNEGMGRDHFLSFPWCVYDKLIYIKRMNSSRKKLAQSLRLF</sequence>
<evidence type="ECO:0000259" key="13">
    <source>
        <dbReference type="Pfam" id="PF26253"/>
    </source>
</evidence>
<dbReference type="InterPro" id="IPR007855">
    <property type="entry name" value="RDRP"/>
</dbReference>
<evidence type="ECO:0000256" key="3">
    <source>
        <dbReference type="ARBA" id="ARBA00022679"/>
    </source>
</evidence>
<dbReference type="InterPro" id="IPR035979">
    <property type="entry name" value="RBD_domain_sf"/>
</dbReference>
<evidence type="ECO:0000256" key="7">
    <source>
        <dbReference type="ARBA" id="ARBA00048744"/>
    </source>
</evidence>
<dbReference type="OrthoDB" id="6513042at2759"/>
<dbReference type="GO" id="GO:0031380">
    <property type="term" value="C:nuclear RNA-directed RNA polymerase complex"/>
    <property type="evidence" value="ECO:0007669"/>
    <property type="project" value="TreeGrafter"/>
</dbReference>
<dbReference type="Pfam" id="PF26250">
    <property type="entry name" value="RRM_RdRP1_2"/>
    <property type="match status" value="1"/>
</dbReference>
<comment type="caution">
    <text evidence="14">The sequence shown here is derived from an EMBL/GenBank/DDBJ whole genome shotgun (WGS) entry which is preliminary data.</text>
</comment>
<evidence type="ECO:0000259" key="11">
    <source>
        <dbReference type="Pfam" id="PF26250"/>
    </source>
</evidence>
<dbReference type="AlphaFoldDB" id="A0A7J6W329"/>
<dbReference type="Pfam" id="PF26252">
    <property type="entry name" value="RdRP_helical"/>
    <property type="match status" value="1"/>
</dbReference>
<dbReference type="EC" id="2.7.7.48" evidence="8"/>
<evidence type="ECO:0000256" key="6">
    <source>
        <dbReference type="ARBA" id="ARBA00023158"/>
    </source>
</evidence>
<feature type="domain" description="RDR1/2-like PH-like" evidence="10">
    <location>
        <begin position="111"/>
        <end position="261"/>
    </location>
</feature>
<dbReference type="PANTHER" id="PTHR23079:SF1">
    <property type="entry name" value="RNA-DEPENDENT RNA POLYMERASE 1"/>
    <property type="match status" value="1"/>
</dbReference>
<feature type="domain" description="RDRP helical" evidence="12">
    <location>
        <begin position="279"/>
        <end position="362"/>
    </location>
</feature>
<feature type="domain" description="RDR1/2-like RRM" evidence="11">
    <location>
        <begin position="13"/>
        <end position="93"/>
    </location>
</feature>
<name>A0A7J6W329_THATH</name>
<evidence type="ECO:0000256" key="4">
    <source>
        <dbReference type="ARBA" id="ARBA00022695"/>
    </source>
</evidence>
<proteinExistence type="inferred from homology"/>
<comment type="function">
    <text evidence="8">Probably involved in the RNA silencing pathway and required for the generation of small interfering RNAs (siRNAs).</text>
</comment>
<dbReference type="Pfam" id="PF24823">
    <property type="entry name" value="PH_RDR2"/>
    <property type="match status" value="1"/>
</dbReference>
<dbReference type="InterPro" id="IPR057596">
    <property type="entry name" value="RDRP_core"/>
</dbReference>
<keyword evidence="15" id="KW-1185">Reference proteome</keyword>
<evidence type="ECO:0000313" key="14">
    <source>
        <dbReference type="EMBL" id="KAF5191591.1"/>
    </source>
</evidence>
<keyword evidence="6 8" id="KW-0943">RNA-mediated gene silencing</keyword>
<accession>A0A7J6W329</accession>
<evidence type="ECO:0000259" key="12">
    <source>
        <dbReference type="Pfam" id="PF26252"/>
    </source>
</evidence>
<keyword evidence="3 8" id="KW-0808">Transferase</keyword>
<reference evidence="14 15" key="1">
    <citation type="submission" date="2020-06" db="EMBL/GenBank/DDBJ databases">
        <title>Transcriptomic and genomic resources for Thalictrum thalictroides and T. hernandezii: Facilitating candidate gene discovery in an emerging model plant lineage.</title>
        <authorList>
            <person name="Arias T."/>
            <person name="Riano-Pachon D.M."/>
            <person name="Di Stilio V.S."/>
        </authorList>
    </citation>
    <scope>NUCLEOTIDE SEQUENCE [LARGE SCALE GENOMIC DNA]</scope>
    <source>
        <strain evidence="15">cv. WT478/WT964</strain>
        <tissue evidence="14">Leaves</tissue>
    </source>
</reference>
<dbReference type="InterPro" id="IPR058752">
    <property type="entry name" value="RDRP_C_head"/>
</dbReference>
<evidence type="ECO:0000256" key="5">
    <source>
        <dbReference type="ARBA" id="ARBA00022884"/>
    </source>
</evidence>
<dbReference type="CDD" id="cd00590">
    <property type="entry name" value="RRM_SF"/>
    <property type="match status" value="1"/>
</dbReference>
<keyword evidence="2 8" id="KW-0696">RNA-directed RNA polymerase</keyword>
<gene>
    <name evidence="14" type="ORF">FRX31_018825</name>
</gene>
<dbReference type="PANTHER" id="PTHR23079">
    <property type="entry name" value="RNA-DEPENDENT RNA POLYMERASE"/>
    <property type="match status" value="1"/>
</dbReference>
<comment type="similarity">
    <text evidence="1 8">Belongs to the RdRP family.</text>
</comment>
<dbReference type="GO" id="GO:0003968">
    <property type="term" value="F:RNA-directed RNA polymerase activity"/>
    <property type="evidence" value="ECO:0007669"/>
    <property type="project" value="UniProtKB-KW"/>
</dbReference>
<protein>
    <recommendedName>
        <fullName evidence="8">RNA-dependent RNA polymerase</fullName>
        <ecNumber evidence="8">2.7.7.48</ecNumber>
    </recommendedName>
</protein>
<evidence type="ECO:0000259" key="9">
    <source>
        <dbReference type="Pfam" id="PF05183"/>
    </source>
</evidence>
<evidence type="ECO:0000259" key="10">
    <source>
        <dbReference type="Pfam" id="PF24823"/>
    </source>
</evidence>
<keyword evidence="4 8" id="KW-0548">Nucleotidyltransferase</keyword>
<feature type="non-terminal residue" evidence="14">
    <location>
        <position position="1133"/>
    </location>
</feature>
<feature type="domain" description="RDRP C-terminal head" evidence="13">
    <location>
        <begin position="980"/>
        <end position="1125"/>
    </location>
</feature>
<evidence type="ECO:0000256" key="2">
    <source>
        <dbReference type="ARBA" id="ARBA00022484"/>
    </source>
</evidence>
<dbReference type="SUPFAM" id="SSF54928">
    <property type="entry name" value="RNA-binding domain, RBD"/>
    <property type="match status" value="1"/>
</dbReference>
<comment type="catalytic activity">
    <reaction evidence="7 8">
        <text>RNA(n) + a ribonucleoside 5'-triphosphate = RNA(n+1) + diphosphate</text>
        <dbReference type="Rhea" id="RHEA:21248"/>
        <dbReference type="Rhea" id="RHEA-COMP:14527"/>
        <dbReference type="Rhea" id="RHEA-COMP:17342"/>
        <dbReference type="ChEBI" id="CHEBI:33019"/>
        <dbReference type="ChEBI" id="CHEBI:61557"/>
        <dbReference type="ChEBI" id="CHEBI:140395"/>
        <dbReference type="EC" id="2.7.7.48"/>
    </reaction>
</comment>
<dbReference type="GO" id="GO:0003723">
    <property type="term" value="F:RNA binding"/>
    <property type="evidence" value="ECO:0007669"/>
    <property type="project" value="UniProtKB-KW"/>
</dbReference>
<evidence type="ECO:0000256" key="1">
    <source>
        <dbReference type="ARBA" id="ARBA00005762"/>
    </source>
</evidence>
<dbReference type="Pfam" id="PF26253">
    <property type="entry name" value="RdRP_head"/>
    <property type="match status" value="1"/>
</dbReference>
<dbReference type="EMBL" id="JABWDY010022647">
    <property type="protein sequence ID" value="KAF5191591.1"/>
    <property type="molecule type" value="Genomic_DNA"/>
</dbReference>